<dbReference type="Proteomes" id="UP000238479">
    <property type="component" value="Chromosome 5"/>
</dbReference>
<sequence length="68" mass="7346">MVSHSCSHSLYSPFEVFVYVHAAGATVQVKAGTLTASAGRNFDSNKSHFIAGICWTRLLGVLPREHQG</sequence>
<accession>A0A2P6QGC8</accession>
<proteinExistence type="predicted"/>
<comment type="caution">
    <text evidence="1">The sequence shown here is derived from an EMBL/GenBank/DDBJ whole genome shotgun (WGS) entry which is preliminary data.</text>
</comment>
<dbReference type="Gramene" id="PRQ33236">
    <property type="protein sequence ID" value="PRQ33236"/>
    <property type="gene ID" value="RchiOBHm_Chr5g0055351"/>
</dbReference>
<reference evidence="1 2" key="1">
    <citation type="journal article" date="2018" name="Nat. Genet.">
        <title>The Rosa genome provides new insights in the design of modern roses.</title>
        <authorList>
            <person name="Bendahmane M."/>
        </authorList>
    </citation>
    <scope>NUCLEOTIDE SEQUENCE [LARGE SCALE GENOMIC DNA]</scope>
    <source>
        <strain evidence="2">cv. Old Blush</strain>
    </source>
</reference>
<evidence type="ECO:0000313" key="1">
    <source>
        <dbReference type="EMBL" id="PRQ33236.1"/>
    </source>
</evidence>
<name>A0A2P6QGC8_ROSCH</name>
<evidence type="ECO:0000313" key="2">
    <source>
        <dbReference type="Proteomes" id="UP000238479"/>
    </source>
</evidence>
<dbReference type="AlphaFoldDB" id="A0A2P6QGC8"/>
<organism evidence="1 2">
    <name type="scientific">Rosa chinensis</name>
    <name type="common">China rose</name>
    <dbReference type="NCBI Taxonomy" id="74649"/>
    <lineage>
        <taxon>Eukaryota</taxon>
        <taxon>Viridiplantae</taxon>
        <taxon>Streptophyta</taxon>
        <taxon>Embryophyta</taxon>
        <taxon>Tracheophyta</taxon>
        <taxon>Spermatophyta</taxon>
        <taxon>Magnoliopsida</taxon>
        <taxon>eudicotyledons</taxon>
        <taxon>Gunneridae</taxon>
        <taxon>Pentapetalae</taxon>
        <taxon>rosids</taxon>
        <taxon>fabids</taxon>
        <taxon>Rosales</taxon>
        <taxon>Rosaceae</taxon>
        <taxon>Rosoideae</taxon>
        <taxon>Rosoideae incertae sedis</taxon>
        <taxon>Rosa</taxon>
    </lineage>
</organism>
<gene>
    <name evidence="1" type="ORF">RchiOBHm_Chr5g0055351</name>
</gene>
<protein>
    <submittedName>
        <fullName evidence="1">Uncharacterized protein</fullName>
    </submittedName>
</protein>
<dbReference type="EMBL" id="PDCK01000043">
    <property type="protein sequence ID" value="PRQ33236.1"/>
    <property type="molecule type" value="Genomic_DNA"/>
</dbReference>
<keyword evidence="2" id="KW-1185">Reference proteome</keyword>